<sequence>ASKVFGQYLVLDRDERAFTGWLQGNAGVLAYHANAAYHCLNTWAGQNL</sequence>
<dbReference type="Proteomes" id="UP000053660">
    <property type="component" value="Unassembled WGS sequence"/>
</dbReference>
<proteinExistence type="predicted"/>
<dbReference type="GO" id="GO:0003677">
    <property type="term" value="F:DNA binding"/>
    <property type="evidence" value="ECO:0007669"/>
    <property type="project" value="InterPro"/>
</dbReference>
<name>A0A0B1S3S4_OESDE</name>
<dbReference type="InterPro" id="IPR004122">
    <property type="entry name" value="BAF_prot"/>
</dbReference>
<dbReference type="InterPro" id="IPR036617">
    <property type="entry name" value="BAF_sf"/>
</dbReference>
<gene>
    <name evidence="1" type="ORF">OESDEN_20322</name>
</gene>
<dbReference type="SUPFAM" id="SSF47798">
    <property type="entry name" value="Barrier-to-autointegration factor, BAF"/>
    <property type="match status" value="1"/>
</dbReference>
<dbReference type="AlphaFoldDB" id="A0A0B1S3S4"/>
<keyword evidence="2" id="KW-1185">Reference proteome</keyword>
<evidence type="ECO:0000313" key="2">
    <source>
        <dbReference type="Proteomes" id="UP000053660"/>
    </source>
</evidence>
<dbReference type="Gene3D" id="1.10.150.40">
    <property type="entry name" value="Barrier-to-autointegration factor, BAF"/>
    <property type="match status" value="1"/>
</dbReference>
<dbReference type="OrthoDB" id="9997163at2759"/>
<accession>A0A0B1S3S4</accession>
<feature type="non-terminal residue" evidence="1">
    <location>
        <position position="1"/>
    </location>
</feature>
<protein>
    <submittedName>
        <fullName evidence="1">Barrier to autointegration factor</fullName>
    </submittedName>
</protein>
<evidence type="ECO:0000313" key="1">
    <source>
        <dbReference type="EMBL" id="KHJ80013.1"/>
    </source>
</evidence>
<reference evidence="1 2" key="1">
    <citation type="submission" date="2014-03" db="EMBL/GenBank/DDBJ databases">
        <title>Draft genome of the hookworm Oesophagostomum dentatum.</title>
        <authorList>
            <person name="Mitreva M."/>
        </authorList>
    </citation>
    <scope>NUCLEOTIDE SEQUENCE [LARGE SCALE GENOMIC DNA]</scope>
    <source>
        <strain evidence="1 2">OD-Hann</strain>
    </source>
</reference>
<dbReference type="Pfam" id="PF02961">
    <property type="entry name" value="SAM_BAF"/>
    <property type="match status" value="1"/>
</dbReference>
<organism evidence="1 2">
    <name type="scientific">Oesophagostomum dentatum</name>
    <name type="common">Nodular worm</name>
    <dbReference type="NCBI Taxonomy" id="61180"/>
    <lineage>
        <taxon>Eukaryota</taxon>
        <taxon>Metazoa</taxon>
        <taxon>Ecdysozoa</taxon>
        <taxon>Nematoda</taxon>
        <taxon>Chromadorea</taxon>
        <taxon>Rhabditida</taxon>
        <taxon>Rhabditina</taxon>
        <taxon>Rhabditomorpha</taxon>
        <taxon>Strongyloidea</taxon>
        <taxon>Strongylidae</taxon>
        <taxon>Oesophagostomum</taxon>
    </lineage>
</organism>
<dbReference type="EMBL" id="KN602260">
    <property type="protein sequence ID" value="KHJ80013.1"/>
    <property type="molecule type" value="Genomic_DNA"/>
</dbReference>